<dbReference type="PANTHER" id="PTHR30231">
    <property type="entry name" value="DNA POLYMERASE III SUBUNIT EPSILON"/>
    <property type="match status" value="1"/>
</dbReference>
<keyword evidence="3 5" id="KW-0269">Exonuclease</keyword>
<dbReference type="EMBL" id="CP002159">
    <property type="protein sequence ID" value="ADL56627.1"/>
    <property type="molecule type" value="Genomic_DNA"/>
</dbReference>
<dbReference type="Proteomes" id="UP000001235">
    <property type="component" value="Chromosome"/>
</dbReference>
<dbReference type="Gene3D" id="3.30.420.10">
    <property type="entry name" value="Ribonuclease H-like superfamily/Ribonuclease H"/>
    <property type="match status" value="1"/>
</dbReference>
<dbReference type="STRING" id="395494.Galf_2631"/>
<dbReference type="PANTHER" id="PTHR30231:SF4">
    <property type="entry name" value="PROTEIN NEN2"/>
    <property type="match status" value="1"/>
</dbReference>
<dbReference type="SMART" id="SM00479">
    <property type="entry name" value="EXOIII"/>
    <property type="match status" value="1"/>
</dbReference>
<keyword evidence="6" id="KW-1185">Reference proteome</keyword>
<dbReference type="KEGG" id="gca:Galf_2631"/>
<dbReference type="CDD" id="cd06127">
    <property type="entry name" value="DEDDh"/>
    <property type="match status" value="1"/>
</dbReference>
<name>D9SCP7_GALCS</name>
<gene>
    <name evidence="5" type="ordered locus">Galf_2631</name>
</gene>
<dbReference type="GO" id="GO:0006259">
    <property type="term" value="P:DNA metabolic process"/>
    <property type="evidence" value="ECO:0007669"/>
    <property type="project" value="UniProtKB-ARBA"/>
</dbReference>
<dbReference type="SUPFAM" id="SSF53098">
    <property type="entry name" value="Ribonuclease H-like"/>
    <property type="match status" value="1"/>
</dbReference>
<dbReference type="GO" id="GO:0008408">
    <property type="term" value="F:3'-5' exonuclease activity"/>
    <property type="evidence" value="ECO:0007669"/>
    <property type="project" value="TreeGrafter"/>
</dbReference>
<dbReference type="Pfam" id="PF00929">
    <property type="entry name" value="RNase_T"/>
    <property type="match status" value="1"/>
</dbReference>
<evidence type="ECO:0000256" key="1">
    <source>
        <dbReference type="ARBA" id="ARBA00022722"/>
    </source>
</evidence>
<feature type="domain" description="Exonuclease" evidence="4">
    <location>
        <begin position="41"/>
        <end position="211"/>
    </location>
</feature>
<dbReference type="InterPro" id="IPR036397">
    <property type="entry name" value="RNaseH_sf"/>
</dbReference>
<dbReference type="RefSeq" id="WP_013294546.1">
    <property type="nucleotide sequence ID" value="NC_014394.1"/>
</dbReference>
<protein>
    <submittedName>
        <fullName evidence="5">Exonuclease RNase T and DNA polymerase III</fullName>
    </submittedName>
</protein>
<proteinExistence type="predicted"/>
<reference evidence="5 6" key="1">
    <citation type="submission" date="2010-08" db="EMBL/GenBank/DDBJ databases">
        <title>Complete sequence of Gallionella capsiferriformans ES-2.</title>
        <authorList>
            <consortium name="US DOE Joint Genome Institute"/>
            <person name="Lucas S."/>
            <person name="Copeland A."/>
            <person name="Lapidus A."/>
            <person name="Cheng J.-F."/>
            <person name="Bruce D."/>
            <person name="Goodwin L."/>
            <person name="Pitluck S."/>
            <person name="Chertkov O."/>
            <person name="Davenport K.W."/>
            <person name="Detter J.C."/>
            <person name="Han C."/>
            <person name="Tapia R."/>
            <person name="Land M."/>
            <person name="Hauser L."/>
            <person name="Chang Y.-J."/>
            <person name="Jeffries C."/>
            <person name="Kyrpides N."/>
            <person name="Ivanova N."/>
            <person name="Mikhailova N."/>
            <person name="Shelobolina E.S."/>
            <person name="Picardal F."/>
            <person name="Roden E."/>
            <person name="Emerson D."/>
            <person name="Woyke T."/>
        </authorList>
    </citation>
    <scope>NUCLEOTIDE SEQUENCE [LARGE SCALE GENOMIC DNA]</scope>
    <source>
        <strain evidence="5 6">ES-2</strain>
    </source>
</reference>
<evidence type="ECO:0000256" key="3">
    <source>
        <dbReference type="ARBA" id="ARBA00022839"/>
    </source>
</evidence>
<dbReference type="InterPro" id="IPR013520">
    <property type="entry name" value="Ribonucl_H"/>
</dbReference>
<evidence type="ECO:0000313" key="6">
    <source>
        <dbReference type="Proteomes" id="UP000001235"/>
    </source>
</evidence>
<organism evidence="5 6">
    <name type="scientific">Gallionella capsiferriformans (strain ES-2)</name>
    <name type="common">Gallionella ferruginea capsiferriformans (strain ES-2)</name>
    <dbReference type="NCBI Taxonomy" id="395494"/>
    <lineage>
        <taxon>Bacteria</taxon>
        <taxon>Pseudomonadati</taxon>
        <taxon>Pseudomonadota</taxon>
        <taxon>Betaproteobacteria</taxon>
        <taxon>Nitrosomonadales</taxon>
        <taxon>Gallionellaceae</taxon>
        <taxon>Gallionella</taxon>
    </lineage>
</organism>
<dbReference type="InterPro" id="IPR012337">
    <property type="entry name" value="RNaseH-like_sf"/>
</dbReference>
<dbReference type="AlphaFoldDB" id="D9SCP7"/>
<dbReference type="OrthoDB" id="5497329at2"/>
<keyword evidence="2" id="KW-0378">Hydrolase</keyword>
<dbReference type="GO" id="GO:0003676">
    <property type="term" value="F:nucleic acid binding"/>
    <property type="evidence" value="ECO:0007669"/>
    <property type="project" value="InterPro"/>
</dbReference>
<dbReference type="eggNOG" id="COG0847">
    <property type="taxonomic scope" value="Bacteria"/>
</dbReference>
<accession>D9SCP7</accession>
<evidence type="ECO:0000259" key="4">
    <source>
        <dbReference type="SMART" id="SM00479"/>
    </source>
</evidence>
<keyword evidence="1" id="KW-0540">Nuclease</keyword>
<evidence type="ECO:0000256" key="2">
    <source>
        <dbReference type="ARBA" id="ARBA00022801"/>
    </source>
</evidence>
<dbReference type="HOGENOM" id="CLU_047806_7_0_4"/>
<sequence length="234" mass="25973">MISSVLRWFRRPDLTDEQQRRLSLWRALPAVSAHQAIKATRCVVVDVETSGLNLWEDRLISIGAVAVVNGKIELGDSFYIVLQQEIVSEKENILLHGIGGAAQAEGVPAADALLAFLAFLQKDPLIAFHVTFDQTMIVRAISKYLGFSFKQPWSDMAYVMPALNPELAARFRSLDDWIAHFDIRNDARHNALADALVTAQLFQVGASQASGRNIADFAALRDLEKAQRWVSEVG</sequence>
<evidence type="ECO:0000313" key="5">
    <source>
        <dbReference type="EMBL" id="ADL56627.1"/>
    </source>
</evidence>